<reference evidence="2 3" key="1">
    <citation type="submission" date="2018-10" db="EMBL/GenBank/DDBJ databases">
        <title>Sequencing the genomes of 1000 actinobacteria strains.</title>
        <authorList>
            <person name="Klenk H.-P."/>
        </authorList>
    </citation>
    <scope>NUCLEOTIDE SEQUENCE [LARGE SCALE GENOMIC DNA]</scope>
    <source>
        <strain evidence="2 3">DSM 43800</strain>
    </source>
</reference>
<evidence type="ECO:0000313" key="2">
    <source>
        <dbReference type="EMBL" id="RKT54379.1"/>
    </source>
</evidence>
<evidence type="ECO:0008006" key="4">
    <source>
        <dbReference type="Google" id="ProtNLM"/>
    </source>
</evidence>
<proteinExistence type="predicted"/>
<dbReference type="EMBL" id="RBXO01000001">
    <property type="protein sequence ID" value="RKT54379.1"/>
    <property type="molecule type" value="Genomic_DNA"/>
</dbReference>
<feature type="region of interest" description="Disordered" evidence="1">
    <location>
        <begin position="1"/>
        <end position="85"/>
    </location>
</feature>
<dbReference type="OrthoDB" id="3695714at2"/>
<dbReference type="AlphaFoldDB" id="A0A495VYQ3"/>
<keyword evidence="3" id="KW-1185">Reference proteome</keyword>
<feature type="compositionally biased region" description="Basic and acidic residues" evidence="1">
    <location>
        <begin position="1"/>
        <end position="10"/>
    </location>
</feature>
<organism evidence="2 3">
    <name type="scientific">Saccharothrix australiensis</name>
    <dbReference type="NCBI Taxonomy" id="2072"/>
    <lineage>
        <taxon>Bacteria</taxon>
        <taxon>Bacillati</taxon>
        <taxon>Actinomycetota</taxon>
        <taxon>Actinomycetes</taxon>
        <taxon>Pseudonocardiales</taxon>
        <taxon>Pseudonocardiaceae</taxon>
        <taxon>Saccharothrix</taxon>
    </lineage>
</organism>
<sequence length="85" mass="8903">MANGEPRSEQQEGLEGVAWADERVDEPGTGGTRGPQFTRPDDVGSSADVEATEIAEEAGSDYTAGPEQRAMHVEEGDEGGGRVGR</sequence>
<dbReference type="RefSeq" id="WP_121005975.1">
    <property type="nucleotide sequence ID" value="NZ_RBXO01000001.1"/>
</dbReference>
<accession>A0A495VYQ3</accession>
<feature type="compositionally biased region" description="Acidic residues" evidence="1">
    <location>
        <begin position="50"/>
        <end position="59"/>
    </location>
</feature>
<protein>
    <recommendedName>
        <fullName evidence="4">DUF5709 domain-containing protein</fullName>
    </recommendedName>
</protein>
<dbReference type="Proteomes" id="UP000282084">
    <property type="component" value="Unassembled WGS sequence"/>
</dbReference>
<evidence type="ECO:0000256" key="1">
    <source>
        <dbReference type="SAM" id="MobiDB-lite"/>
    </source>
</evidence>
<name>A0A495VYQ3_9PSEU</name>
<gene>
    <name evidence="2" type="ORF">C8E97_2999</name>
</gene>
<evidence type="ECO:0000313" key="3">
    <source>
        <dbReference type="Proteomes" id="UP000282084"/>
    </source>
</evidence>
<comment type="caution">
    <text evidence="2">The sequence shown here is derived from an EMBL/GenBank/DDBJ whole genome shotgun (WGS) entry which is preliminary data.</text>
</comment>